<name>A0A397T4L6_9GLOM</name>
<gene>
    <name evidence="1" type="ORF">C1645_821496</name>
</gene>
<reference evidence="1 2" key="1">
    <citation type="submission" date="2018-06" db="EMBL/GenBank/DDBJ databases">
        <title>Comparative genomics reveals the genomic features of Rhizophagus irregularis, R. cerebriforme, R. diaphanum and Gigaspora rosea, and their symbiotic lifestyle signature.</title>
        <authorList>
            <person name="Morin E."/>
            <person name="San Clemente H."/>
            <person name="Chen E.C.H."/>
            <person name="De La Providencia I."/>
            <person name="Hainaut M."/>
            <person name="Kuo A."/>
            <person name="Kohler A."/>
            <person name="Murat C."/>
            <person name="Tang N."/>
            <person name="Roy S."/>
            <person name="Loubradou J."/>
            <person name="Henrissat B."/>
            <person name="Grigoriev I.V."/>
            <person name="Corradi N."/>
            <person name="Roux C."/>
            <person name="Martin F.M."/>
        </authorList>
    </citation>
    <scope>NUCLEOTIDE SEQUENCE [LARGE SCALE GENOMIC DNA]</scope>
    <source>
        <strain evidence="1 2">DAOM 227022</strain>
    </source>
</reference>
<organism evidence="1 2">
    <name type="scientific">Glomus cerebriforme</name>
    <dbReference type="NCBI Taxonomy" id="658196"/>
    <lineage>
        <taxon>Eukaryota</taxon>
        <taxon>Fungi</taxon>
        <taxon>Fungi incertae sedis</taxon>
        <taxon>Mucoromycota</taxon>
        <taxon>Glomeromycotina</taxon>
        <taxon>Glomeromycetes</taxon>
        <taxon>Glomerales</taxon>
        <taxon>Glomeraceae</taxon>
        <taxon>Glomus</taxon>
    </lineage>
</organism>
<sequence>MALFLSLSFWSDTEKWEMVLRALQSRMKRETIFQVLQSRMGREKVLCAFGSPNSSVQNRRENDSALEIWDWNHKFHSALKIQNWNHSALRIRDWNHLASGIRNWKRNFASET</sequence>
<keyword evidence="2" id="KW-1185">Reference proteome</keyword>
<evidence type="ECO:0000313" key="1">
    <source>
        <dbReference type="EMBL" id="RIA91856.1"/>
    </source>
</evidence>
<dbReference type="EMBL" id="QKYT01000141">
    <property type="protein sequence ID" value="RIA91856.1"/>
    <property type="molecule type" value="Genomic_DNA"/>
</dbReference>
<accession>A0A397T4L6</accession>
<dbReference type="Proteomes" id="UP000265703">
    <property type="component" value="Unassembled WGS sequence"/>
</dbReference>
<dbReference type="AlphaFoldDB" id="A0A397T4L6"/>
<evidence type="ECO:0000313" key="2">
    <source>
        <dbReference type="Proteomes" id="UP000265703"/>
    </source>
</evidence>
<protein>
    <submittedName>
        <fullName evidence="1">Uncharacterized protein</fullName>
    </submittedName>
</protein>
<comment type="caution">
    <text evidence="1">The sequence shown here is derived from an EMBL/GenBank/DDBJ whole genome shotgun (WGS) entry which is preliminary data.</text>
</comment>
<proteinExistence type="predicted"/>